<dbReference type="RefSeq" id="WP_380026632.1">
    <property type="nucleotide sequence ID" value="NZ_JBHSHC010000112.1"/>
</dbReference>
<feature type="coiled-coil region" evidence="3">
    <location>
        <begin position="162"/>
        <end position="196"/>
    </location>
</feature>
<reference evidence="8" key="1">
    <citation type="journal article" date="2019" name="Int. J. Syst. Evol. Microbiol.">
        <title>The Global Catalogue of Microorganisms (GCM) 10K type strain sequencing project: providing services to taxonomists for standard genome sequencing and annotation.</title>
        <authorList>
            <consortium name="The Broad Institute Genomics Platform"/>
            <consortium name="The Broad Institute Genome Sequencing Center for Infectious Disease"/>
            <person name="Wu L."/>
            <person name="Ma J."/>
        </authorList>
    </citation>
    <scope>NUCLEOTIDE SEQUENCE [LARGE SCALE GENOMIC DNA]</scope>
    <source>
        <strain evidence="8">WYCCWR 12678</strain>
    </source>
</reference>
<dbReference type="PROSITE" id="PS51257">
    <property type="entry name" value="PROKAR_LIPOPROTEIN"/>
    <property type="match status" value="1"/>
</dbReference>
<accession>A0ABV9Q4E4</accession>
<dbReference type="PANTHER" id="PTHR30535:SF34">
    <property type="entry name" value="MOLYBDATE-BINDING PROTEIN MOLA"/>
    <property type="match status" value="1"/>
</dbReference>
<evidence type="ECO:0000256" key="4">
    <source>
        <dbReference type="SAM" id="MobiDB-lite"/>
    </source>
</evidence>
<dbReference type="PANTHER" id="PTHR30535">
    <property type="entry name" value="VITAMIN B12-BINDING PROTEIN"/>
    <property type="match status" value="1"/>
</dbReference>
<feature type="region of interest" description="Disordered" evidence="4">
    <location>
        <begin position="23"/>
        <end position="46"/>
    </location>
</feature>
<gene>
    <name evidence="7" type="ORF">ACFO8Q_15170</name>
</gene>
<evidence type="ECO:0000256" key="5">
    <source>
        <dbReference type="SAM" id="SignalP"/>
    </source>
</evidence>
<dbReference type="InterPro" id="IPR050902">
    <property type="entry name" value="ABC_Transporter_SBP"/>
</dbReference>
<feature type="signal peptide" evidence="5">
    <location>
        <begin position="1"/>
        <end position="26"/>
    </location>
</feature>
<evidence type="ECO:0000256" key="1">
    <source>
        <dbReference type="ARBA" id="ARBA00008814"/>
    </source>
</evidence>
<protein>
    <submittedName>
        <fullName evidence="7">ABC transporter substrate-binding protein</fullName>
    </submittedName>
</protein>
<dbReference type="InterPro" id="IPR002491">
    <property type="entry name" value="ABC_transptr_periplasmic_BD"/>
</dbReference>
<evidence type="ECO:0000313" key="8">
    <source>
        <dbReference type="Proteomes" id="UP001596002"/>
    </source>
</evidence>
<comment type="caution">
    <text evidence="7">The sequence shown here is derived from an EMBL/GenBank/DDBJ whole genome shotgun (WGS) entry which is preliminary data.</text>
</comment>
<feature type="chain" id="PRO_5045062804" evidence="5">
    <location>
        <begin position="27"/>
        <end position="318"/>
    </location>
</feature>
<dbReference type="SUPFAM" id="SSF53807">
    <property type="entry name" value="Helical backbone' metal receptor"/>
    <property type="match status" value="1"/>
</dbReference>
<keyword evidence="3" id="KW-0175">Coiled coil</keyword>
<evidence type="ECO:0000313" key="7">
    <source>
        <dbReference type="EMBL" id="MFC4768684.1"/>
    </source>
</evidence>
<dbReference type="Proteomes" id="UP001596002">
    <property type="component" value="Unassembled WGS sequence"/>
</dbReference>
<comment type="similarity">
    <text evidence="1">Belongs to the bacterial solute-binding protein 8 family.</text>
</comment>
<dbReference type="InterPro" id="IPR054828">
    <property type="entry name" value="Vit_B12_bind_prot"/>
</dbReference>
<organism evidence="7 8">
    <name type="scientific">Effusibacillus consociatus</name>
    <dbReference type="NCBI Taxonomy" id="1117041"/>
    <lineage>
        <taxon>Bacteria</taxon>
        <taxon>Bacillati</taxon>
        <taxon>Bacillota</taxon>
        <taxon>Bacilli</taxon>
        <taxon>Bacillales</taxon>
        <taxon>Alicyclobacillaceae</taxon>
        <taxon>Effusibacillus</taxon>
    </lineage>
</organism>
<feature type="compositionally biased region" description="Polar residues" evidence="4">
    <location>
        <begin position="25"/>
        <end position="46"/>
    </location>
</feature>
<dbReference type="PROSITE" id="PS50983">
    <property type="entry name" value="FE_B12_PBP"/>
    <property type="match status" value="1"/>
</dbReference>
<feature type="domain" description="Fe/B12 periplasmic-binding" evidence="6">
    <location>
        <begin position="65"/>
        <end position="316"/>
    </location>
</feature>
<proteinExistence type="inferred from homology"/>
<evidence type="ECO:0000259" key="6">
    <source>
        <dbReference type="PROSITE" id="PS50983"/>
    </source>
</evidence>
<keyword evidence="8" id="KW-1185">Reference proteome</keyword>
<sequence length="318" mass="33821">MRKLLSIVTTLALAAGLAAGCGSKTAETPQQPVSKETKAPGQTTYPLTVKDATGTEITIKQEPKRIVSLASSNTEILFALGLGDKVVGVDKWSDYPAEAKSKPVIGDMNTDTEKVVAQQPDLVIAGATLNGKAIDALRKLNVTVYAVEPKTIAEVQQAIKEIGKITNSVSKAEEVAKNMEKKLSEVKAKVQGLTDDKKPLVYVEVSPAPEIFTAGKGTFMDELVTLAGGKNAFSDVANWAKISAEQVVAKNPQVIISTHGVTAEVEKEVAARPGWDKISGVKEKKVVAVDTNLVSRPGPRLVEGLELFAKAIHPELFK</sequence>
<dbReference type="EMBL" id="JBHSHC010000112">
    <property type="protein sequence ID" value="MFC4768684.1"/>
    <property type="molecule type" value="Genomic_DNA"/>
</dbReference>
<dbReference type="Pfam" id="PF01497">
    <property type="entry name" value="Peripla_BP_2"/>
    <property type="match status" value="1"/>
</dbReference>
<name>A0ABV9Q4E4_9BACL</name>
<evidence type="ECO:0000256" key="3">
    <source>
        <dbReference type="SAM" id="Coils"/>
    </source>
</evidence>
<dbReference type="NCBIfam" id="NF038402">
    <property type="entry name" value="TroA_like"/>
    <property type="match status" value="1"/>
</dbReference>
<evidence type="ECO:0000256" key="2">
    <source>
        <dbReference type="ARBA" id="ARBA00022729"/>
    </source>
</evidence>
<dbReference type="Gene3D" id="3.40.50.1980">
    <property type="entry name" value="Nitrogenase molybdenum iron protein domain"/>
    <property type="match status" value="2"/>
</dbReference>
<dbReference type="CDD" id="cd01144">
    <property type="entry name" value="BtuF"/>
    <property type="match status" value="1"/>
</dbReference>
<keyword evidence="2 5" id="KW-0732">Signal</keyword>